<name>A0ABT7E679_9FIRM</name>
<protein>
    <submittedName>
        <fullName evidence="2">S41 family peptidase</fullName>
    </submittedName>
</protein>
<comment type="caution">
    <text evidence="2">The sequence shown here is derived from an EMBL/GenBank/DDBJ whole genome shotgun (WGS) entry which is preliminary data.</text>
</comment>
<dbReference type="EMBL" id="JASKYM010000001">
    <property type="protein sequence ID" value="MDK2562440.1"/>
    <property type="molecule type" value="Genomic_DNA"/>
</dbReference>
<evidence type="ECO:0000259" key="1">
    <source>
        <dbReference type="Pfam" id="PF03572"/>
    </source>
</evidence>
<dbReference type="Proteomes" id="UP001301012">
    <property type="component" value="Unassembled WGS sequence"/>
</dbReference>
<sequence length="437" mass="50799">MKKIIFIMIFIFSTIVLSGCSSTIDGEKSLDNKKWIQDIEYLDKNIRLKHPDLFRYISEEEWKISLKKLKSDVVKLSDVSISLRIAQIISQIKDAHTSTDVLNLLTPIGKEKIEIEEVIEFPIKFEYFKDGLRVIECDSQYKDILGYKLLSINNVPTDEVIKKVSTLNSYDNEQFAKLRAKKCMSIYEFLKFLQIVDGDETQYVFENENKEKTNIKVKAIKNKEVNYVNLEKKESEISEKSEQKNDFYWFKEFEKDNILYFKYNRILTKQGPNIDKENAHNYPDYYEFERNLIDKINNDKFDKIVIDLRNNRGGAFALVDSLISKLKYRTYLNDKDIIVIQGKETASAGAILSWRLQNKLDATVIGEESGGNVNMFGTEGEFITLPNSKLIIKYPYSDVTCKDGHVGGVKPDVKIIQTYENYINGIDDCYEFIKNLN</sequence>
<dbReference type="RefSeq" id="WP_284131419.1">
    <property type="nucleotide sequence ID" value="NZ_JASKYM010000001.1"/>
</dbReference>
<dbReference type="PROSITE" id="PS51257">
    <property type="entry name" value="PROKAR_LIPOPROTEIN"/>
    <property type="match status" value="1"/>
</dbReference>
<organism evidence="2 3">
    <name type="scientific">Romboutsia sedimentorum</name>
    <dbReference type="NCBI Taxonomy" id="1368474"/>
    <lineage>
        <taxon>Bacteria</taxon>
        <taxon>Bacillati</taxon>
        <taxon>Bacillota</taxon>
        <taxon>Clostridia</taxon>
        <taxon>Peptostreptococcales</taxon>
        <taxon>Peptostreptococcaceae</taxon>
        <taxon>Romboutsia</taxon>
    </lineage>
</organism>
<evidence type="ECO:0000313" key="3">
    <source>
        <dbReference type="Proteomes" id="UP001301012"/>
    </source>
</evidence>
<proteinExistence type="predicted"/>
<dbReference type="InterPro" id="IPR005151">
    <property type="entry name" value="Tail-specific_protease"/>
</dbReference>
<dbReference type="InterPro" id="IPR029045">
    <property type="entry name" value="ClpP/crotonase-like_dom_sf"/>
</dbReference>
<keyword evidence="3" id="KW-1185">Reference proteome</keyword>
<accession>A0ABT7E679</accession>
<evidence type="ECO:0000313" key="2">
    <source>
        <dbReference type="EMBL" id="MDK2562440.1"/>
    </source>
</evidence>
<feature type="domain" description="Tail specific protease" evidence="1">
    <location>
        <begin position="330"/>
        <end position="415"/>
    </location>
</feature>
<dbReference type="Gene3D" id="3.90.226.10">
    <property type="entry name" value="2-enoyl-CoA Hydratase, Chain A, domain 1"/>
    <property type="match status" value="2"/>
</dbReference>
<gene>
    <name evidence="2" type="ORF">QOZ84_02675</name>
</gene>
<dbReference type="SUPFAM" id="SSF52096">
    <property type="entry name" value="ClpP/crotonase"/>
    <property type="match status" value="1"/>
</dbReference>
<dbReference type="Pfam" id="PF03572">
    <property type="entry name" value="Peptidase_S41"/>
    <property type="match status" value="1"/>
</dbReference>
<reference evidence="2 3" key="1">
    <citation type="submission" date="2023-05" db="EMBL/GenBank/DDBJ databases">
        <title>Rombocin, a short stable natural nisin variant, displays selective antimicrobial activity against Listeria monocytogenes and employs dual mode of action to kill target bacterial strains.</title>
        <authorList>
            <person name="Wambui J."/>
            <person name="Stephan R."/>
            <person name="Kuipers O.P."/>
        </authorList>
    </citation>
    <scope>NUCLEOTIDE SEQUENCE [LARGE SCALE GENOMIC DNA]</scope>
    <source>
        <strain evidence="2 3">RC002</strain>
    </source>
</reference>